<feature type="region of interest" description="Disordered" evidence="1">
    <location>
        <begin position="1"/>
        <end position="23"/>
    </location>
</feature>
<evidence type="ECO:0000313" key="3">
    <source>
        <dbReference type="Proteomes" id="UP001209570"/>
    </source>
</evidence>
<dbReference type="AlphaFoldDB" id="A0AAD5QA77"/>
<sequence length="311" mass="35185">MGTDKRHRRGSSAESSEDETRRDAVAVAVESDAGETLALAAAELASERLFPGDTIEYYSMAFVFGDPRGHRLAKVLRIRSDDDEYPLRLDSQEMLPLTQMIKRKLSRRGEAIGAGEAMWRKIRTFDLIDGKVKGKTRADALNAGIKKAISDAMKATGRRSANEKAALNTHAISSFFKPKPATPRDEPPSDTRRDDRSSTRSPARKDRGKVTQSSFVRSDRSKSVLKRPRIDLTPPSKEQRRQSSQGLASSSQRSKSPRCDDPSRQPKPKKRIQEFINRIKDEQRDFTTSLDAYLDLDKKKQELEQELHRWD</sequence>
<gene>
    <name evidence="2" type="ORF">P43SY_006118</name>
</gene>
<reference evidence="2" key="1">
    <citation type="submission" date="2021-12" db="EMBL/GenBank/DDBJ databases">
        <title>Prjna785345.</title>
        <authorList>
            <person name="Rujirawat T."/>
            <person name="Krajaejun T."/>
        </authorList>
    </citation>
    <scope>NUCLEOTIDE SEQUENCE</scope>
    <source>
        <strain evidence="2">Pi057C3</strain>
    </source>
</reference>
<organism evidence="2 3">
    <name type="scientific">Pythium insidiosum</name>
    <name type="common">Pythiosis disease agent</name>
    <dbReference type="NCBI Taxonomy" id="114742"/>
    <lineage>
        <taxon>Eukaryota</taxon>
        <taxon>Sar</taxon>
        <taxon>Stramenopiles</taxon>
        <taxon>Oomycota</taxon>
        <taxon>Peronosporomycetes</taxon>
        <taxon>Pythiales</taxon>
        <taxon>Pythiaceae</taxon>
        <taxon>Pythium</taxon>
    </lineage>
</organism>
<keyword evidence="3" id="KW-1185">Reference proteome</keyword>
<evidence type="ECO:0000256" key="1">
    <source>
        <dbReference type="SAM" id="MobiDB-lite"/>
    </source>
</evidence>
<dbReference type="Proteomes" id="UP001209570">
    <property type="component" value="Unassembled WGS sequence"/>
</dbReference>
<feature type="compositionally biased region" description="Basic and acidic residues" evidence="1">
    <location>
        <begin position="182"/>
        <end position="209"/>
    </location>
</feature>
<comment type="caution">
    <text evidence="2">The sequence shown here is derived from an EMBL/GenBank/DDBJ whole genome shotgun (WGS) entry which is preliminary data.</text>
</comment>
<feature type="region of interest" description="Disordered" evidence="1">
    <location>
        <begin position="156"/>
        <end position="272"/>
    </location>
</feature>
<protein>
    <submittedName>
        <fullName evidence="2">Uncharacterized protein</fullName>
    </submittedName>
</protein>
<feature type="compositionally biased region" description="Low complexity" evidence="1">
    <location>
        <begin position="242"/>
        <end position="254"/>
    </location>
</feature>
<evidence type="ECO:0000313" key="2">
    <source>
        <dbReference type="EMBL" id="KAJ0400278.1"/>
    </source>
</evidence>
<proteinExistence type="predicted"/>
<feature type="compositionally biased region" description="Basic residues" evidence="1">
    <location>
        <begin position="1"/>
        <end position="10"/>
    </location>
</feature>
<accession>A0AAD5QA77</accession>
<dbReference type="EMBL" id="JAKCXM010000158">
    <property type="protein sequence ID" value="KAJ0400278.1"/>
    <property type="molecule type" value="Genomic_DNA"/>
</dbReference>
<name>A0AAD5QA77_PYTIN</name>